<keyword evidence="3" id="KW-1185">Reference proteome</keyword>
<proteinExistence type="predicted"/>
<dbReference type="Pfam" id="PF00722">
    <property type="entry name" value="Glyco_hydro_16"/>
    <property type="match status" value="1"/>
</dbReference>
<dbReference type="PANTHER" id="PTHR38121:SF5">
    <property type="entry name" value="GH16 DOMAIN-CONTAINING PROTEIN"/>
    <property type="match status" value="1"/>
</dbReference>
<dbReference type="SUPFAM" id="SSF49899">
    <property type="entry name" value="Concanavalin A-like lectins/glucanases"/>
    <property type="match status" value="1"/>
</dbReference>
<name>A0AA39WWK3_9PEZI</name>
<dbReference type="AlphaFoldDB" id="A0AA39WWK3"/>
<accession>A0AA39WWK3</accession>
<dbReference type="GO" id="GO:0005975">
    <property type="term" value="P:carbohydrate metabolic process"/>
    <property type="evidence" value="ECO:0007669"/>
    <property type="project" value="InterPro"/>
</dbReference>
<dbReference type="InterPro" id="IPR000757">
    <property type="entry name" value="Beta-glucanase-like"/>
</dbReference>
<dbReference type="PROSITE" id="PS51762">
    <property type="entry name" value="GH16_2"/>
    <property type="match status" value="1"/>
</dbReference>
<evidence type="ECO:0000259" key="1">
    <source>
        <dbReference type="PROSITE" id="PS51762"/>
    </source>
</evidence>
<sequence>MTSVDIAANTDWDRQKYNVTAEKALGPFGKMMDVRNVELIPSSEFEPQKRLLKLVVNSSIVDGMVSNAEMASTRTDIMHGTFSVSMKTTDIPGTCQAFFWYFNDTQEIDMEFLSKEFNNTNSSWPVNLVLHTRESIQVGYDSTKVNPNYWKAYLPFNPAEDYHVYRFDYFEDRVSFYMDDILLKQLEGQDFAIPTGAGHLVLQHWSNGDPHWSAGPPQKDAEMLIRWVKAYFNSSNPDRLLNWQERCGEFTPKKLCIIPSADVNRSKETGRGLSWFYTEYEGFANNQIFFRNLAPRQQGWAKWQIWMLVLGWVLMRFFD</sequence>
<dbReference type="EMBL" id="JAULSU010000003">
    <property type="protein sequence ID" value="KAK0622963.1"/>
    <property type="molecule type" value="Genomic_DNA"/>
</dbReference>
<dbReference type="Gene3D" id="2.60.120.200">
    <property type="match status" value="1"/>
</dbReference>
<evidence type="ECO:0000313" key="2">
    <source>
        <dbReference type="EMBL" id="KAK0622963.1"/>
    </source>
</evidence>
<comment type="caution">
    <text evidence="2">The sequence shown here is derived from an EMBL/GenBank/DDBJ whole genome shotgun (WGS) entry which is preliminary data.</text>
</comment>
<dbReference type="Proteomes" id="UP001175000">
    <property type="component" value="Unassembled WGS sequence"/>
</dbReference>
<organism evidence="2 3">
    <name type="scientific">Immersiella caudata</name>
    <dbReference type="NCBI Taxonomy" id="314043"/>
    <lineage>
        <taxon>Eukaryota</taxon>
        <taxon>Fungi</taxon>
        <taxon>Dikarya</taxon>
        <taxon>Ascomycota</taxon>
        <taxon>Pezizomycotina</taxon>
        <taxon>Sordariomycetes</taxon>
        <taxon>Sordariomycetidae</taxon>
        <taxon>Sordariales</taxon>
        <taxon>Lasiosphaeriaceae</taxon>
        <taxon>Immersiella</taxon>
    </lineage>
</organism>
<reference evidence="2" key="1">
    <citation type="submission" date="2023-06" db="EMBL/GenBank/DDBJ databases">
        <title>Genome-scale phylogeny and comparative genomics of the fungal order Sordariales.</title>
        <authorList>
            <consortium name="Lawrence Berkeley National Laboratory"/>
            <person name="Hensen N."/>
            <person name="Bonometti L."/>
            <person name="Westerberg I."/>
            <person name="Brannstrom I.O."/>
            <person name="Guillou S."/>
            <person name="Cros-Aarteil S."/>
            <person name="Calhoun S."/>
            <person name="Haridas S."/>
            <person name="Kuo A."/>
            <person name="Mondo S."/>
            <person name="Pangilinan J."/>
            <person name="Riley R."/>
            <person name="Labutti K."/>
            <person name="Andreopoulos B."/>
            <person name="Lipzen A."/>
            <person name="Chen C."/>
            <person name="Yanf M."/>
            <person name="Daum C."/>
            <person name="Ng V."/>
            <person name="Clum A."/>
            <person name="Steindorff A."/>
            <person name="Ohm R."/>
            <person name="Martin F."/>
            <person name="Silar P."/>
            <person name="Natvig D."/>
            <person name="Lalanne C."/>
            <person name="Gautier V."/>
            <person name="Ament-Velasquez S.L."/>
            <person name="Kruys A."/>
            <person name="Hutchinson M.I."/>
            <person name="Powell A.J."/>
            <person name="Barry K."/>
            <person name="Miller A.N."/>
            <person name="Grigoriev I.V."/>
            <person name="Debuchy R."/>
            <person name="Gladieux P."/>
            <person name="Thoren M.H."/>
            <person name="Johannesson H."/>
        </authorList>
    </citation>
    <scope>NUCLEOTIDE SEQUENCE</scope>
    <source>
        <strain evidence="2">CBS 606.72</strain>
    </source>
</reference>
<protein>
    <submittedName>
        <fullName evidence="2">Concanavalin A-like lectin/glucanase domain-containing protein</fullName>
    </submittedName>
</protein>
<evidence type="ECO:0000313" key="3">
    <source>
        <dbReference type="Proteomes" id="UP001175000"/>
    </source>
</evidence>
<dbReference type="InterPro" id="IPR013320">
    <property type="entry name" value="ConA-like_dom_sf"/>
</dbReference>
<dbReference type="CDD" id="cd00413">
    <property type="entry name" value="Glyco_hydrolase_16"/>
    <property type="match status" value="1"/>
</dbReference>
<dbReference type="PANTHER" id="PTHR38121">
    <property type="entry name" value="GH16 DOMAIN-CONTAINING PROTEIN"/>
    <property type="match status" value="1"/>
</dbReference>
<dbReference type="GO" id="GO:0004553">
    <property type="term" value="F:hydrolase activity, hydrolyzing O-glycosyl compounds"/>
    <property type="evidence" value="ECO:0007669"/>
    <property type="project" value="InterPro"/>
</dbReference>
<feature type="domain" description="GH16" evidence="1">
    <location>
        <begin position="10"/>
        <end position="236"/>
    </location>
</feature>
<gene>
    <name evidence="2" type="ORF">B0T14DRAFT_514915</name>
</gene>